<dbReference type="InterPro" id="IPR006054">
    <property type="entry name" value="DnaQ"/>
</dbReference>
<dbReference type="GO" id="GO:0008408">
    <property type="term" value="F:3'-5' exonuclease activity"/>
    <property type="evidence" value="ECO:0007669"/>
    <property type="project" value="TreeGrafter"/>
</dbReference>
<dbReference type="Proteomes" id="UP000290649">
    <property type="component" value="Unassembled WGS sequence"/>
</dbReference>
<name>A0A4Q0W084_9BACI</name>
<dbReference type="NCBIfam" id="NF005836">
    <property type="entry name" value="PRK07740.1"/>
    <property type="match status" value="1"/>
</dbReference>
<dbReference type="Gene3D" id="3.30.420.10">
    <property type="entry name" value="Ribonuclease H-like superfamily/Ribonuclease H"/>
    <property type="match status" value="1"/>
</dbReference>
<dbReference type="Pfam" id="PF00929">
    <property type="entry name" value="RNase_T"/>
    <property type="match status" value="1"/>
</dbReference>
<dbReference type="PANTHER" id="PTHR30231:SF4">
    <property type="entry name" value="PROTEIN NEN2"/>
    <property type="match status" value="1"/>
</dbReference>
<dbReference type="EMBL" id="QOUX01000001">
    <property type="protein sequence ID" value="RXJ04201.1"/>
    <property type="molecule type" value="Genomic_DNA"/>
</dbReference>
<sequence>MNQMMQFLRQIPGKLGGNSYSSIANQNDPSNVAFLRQLQREIKKQDVLELPFAKLNLVVFDIETTGFYPHKGDQILSIGAVKIREGRVIEEEFFYSLVYSEIGPSEEITALTGITKKDLELAPSMSKVLTDFFQYVKSDPLIAHHANHERNFMQHVTWSVLKTRFEHRVIDTSFLTKIVEPMTSMVTLDEWCHYLGITIEHRHHALHDAIATAKLWVESAQLVQEKGFHHLRDVYTYLASQK</sequence>
<dbReference type="SMART" id="SM00479">
    <property type="entry name" value="EXOIII"/>
    <property type="match status" value="1"/>
</dbReference>
<dbReference type="FunFam" id="3.30.420.10:FF:000045">
    <property type="entry name" value="3'-5' exonuclease DinG"/>
    <property type="match status" value="1"/>
</dbReference>
<gene>
    <name evidence="5" type="ORF">DS745_02100</name>
</gene>
<evidence type="ECO:0000256" key="2">
    <source>
        <dbReference type="ARBA" id="ARBA00022801"/>
    </source>
</evidence>
<evidence type="ECO:0000256" key="3">
    <source>
        <dbReference type="ARBA" id="ARBA00022839"/>
    </source>
</evidence>
<evidence type="ECO:0000256" key="1">
    <source>
        <dbReference type="ARBA" id="ARBA00022722"/>
    </source>
</evidence>
<keyword evidence="2" id="KW-0378">Hydrolase</keyword>
<organism evidence="5 6">
    <name type="scientific">Anaerobacillus alkaliphilus</name>
    <dbReference type="NCBI Taxonomy" id="1548597"/>
    <lineage>
        <taxon>Bacteria</taxon>
        <taxon>Bacillati</taxon>
        <taxon>Bacillota</taxon>
        <taxon>Bacilli</taxon>
        <taxon>Bacillales</taxon>
        <taxon>Bacillaceae</taxon>
        <taxon>Anaerobacillus</taxon>
    </lineage>
</organism>
<dbReference type="GO" id="GO:0006260">
    <property type="term" value="P:DNA replication"/>
    <property type="evidence" value="ECO:0007669"/>
    <property type="project" value="InterPro"/>
</dbReference>
<keyword evidence="1" id="KW-0540">Nuclease</keyword>
<dbReference type="GO" id="GO:0005829">
    <property type="term" value="C:cytosol"/>
    <property type="evidence" value="ECO:0007669"/>
    <property type="project" value="TreeGrafter"/>
</dbReference>
<dbReference type="CDD" id="cd06127">
    <property type="entry name" value="DEDDh"/>
    <property type="match status" value="1"/>
</dbReference>
<dbReference type="NCBIfam" id="TIGR00573">
    <property type="entry name" value="dnaq"/>
    <property type="match status" value="1"/>
</dbReference>
<evidence type="ECO:0000313" key="5">
    <source>
        <dbReference type="EMBL" id="RXJ04201.1"/>
    </source>
</evidence>
<accession>A0A4Q0W084</accession>
<dbReference type="GO" id="GO:0003677">
    <property type="term" value="F:DNA binding"/>
    <property type="evidence" value="ECO:0007669"/>
    <property type="project" value="InterPro"/>
</dbReference>
<feature type="domain" description="Exonuclease" evidence="4">
    <location>
        <begin position="56"/>
        <end position="225"/>
    </location>
</feature>
<dbReference type="PANTHER" id="PTHR30231">
    <property type="entry name" value="DNA POLYMERASE III SUBUNIT EPSILON"/>
    <property type="match status" value="1"/>
</dbReference>
<dbReference type="AlphaFoldDB" id="A0A4Q0W084"/>
<evidence type="ECO:0000259" key="4">
    <source>
        <dbReference type="SMART" id="SM00479"/>
    </source>
</evidence>
<proteinExistence type="predicted"/>
<dbReference type="SUPFAM" id="SSF53098">
    <property type="entry name" value="Ribonuclease H-like"/>
    <property type="match status" value="1"/>
</dbReference>
<dbReference type="InterPro" id="IPR036397">
    <property type="entry name" value="RNaseH_sf"/>
</dbReference>
<comment type="caution">
    <text evidence="5">The sequence shown here is derived from an EMBL/GenBank/DDBJ whole genome shotgun (WGS) entry which is preliminary data.</text>
</comment>
<evidence type="ECO:0000313" key="6">
    <source>
        <dbReference type="Proteomes" id="UP000290649"/>
    </source>
</evidence>
<dbReference type="InterPro" id="IPR012337">
    <property type="entry name" value="RNaseH-like_sf"/>
</dbReference>
<dbReference type="RefSeq" id="WP_129076550.1">
    <property type="nucleotide sequence ID" value="NZ_QOUX01000001.1"/>
</dbReference>
<dbReference type="OrthoDB" id="9804290at2"/>
<protein>
    <submittedName>
        <fullName evidence="5">3'-5' exonuclease</fullName>
    </submittedName>
</protein>
<reference evidence="5 6" key="1">
    <citation type="journal article" date="2019" name="Int. J. Syst. Evol. Microbiol.">
        <title>Anaerobacillus alkaliphilus sp. nov., a novel alkaliphilic and moderately halophilic bacterium.</title>
        <authorList>
            <person name="Borsodi A.K."/>
            <person name="Aszalos J.M."/>
            <person name="Bihari P."/>
            <person name="Nagy I."/>
            <person name="Schumann P."/>
            <person name="Sproer C."/>
            <person name="Kovacs A.L."/>
            <person name="Boka K."/>
            <person name="Dobosy P."/>
            <person name="Ovari M."/>
            <person name="Szili-Kovacs T."/>
            <person name="Toth E."/>
        </authorList>
    </citation>
    <scope>NUCLEOTIDE SEQUENCE [LARGE SCALE GENOMIC DNA]</scope>
    <source>
        <strain evidence="5 6">B16-10</strain>
    </source>
</reference>
<dbReference type="InterPro" id="IPR013520">
    <property type="entry name" value="Ribonucl_H"/>
</dbReference>
<keyword evidence="3 5" id="KW-0269">Exonuclease</keyword>
<dbReference type="GO" id="GO:0003887">
    <property type="term" value="F:DNA-directed DNA polymerase activity"/>
    <property type="evidence" value="ECO:0007669"/>
    <property type="project" value="InterPro"/>
</dbReference>
<keyword evidence="6" id="KW-1185">Reference proteome</keyword>